<comment type="caution">
    <text evidence="1">The sequence shown here is derived from an EMBL/GenBank/DDBJ whole genome shotgun (WGS) entry which is preliminary data.</text>
</comment>
<name>A0AAJ0HP02_9PEZI</name>
<dbReference type="AlphaFoldDB" id="A0AAJ0HP02"/>
<accession>A0AAJ0HP02</accession>
<sequence length="186" mass="21131">MKNKATIWWALYEYFPALKNKNGADTVNLPINAITLNSTFDEEFGQFTFGFQATNEHKYRIEIVQEDSHYTTQLPTVVTFAQHDTDVPRPDPDMLAIHLRIAHILKGRLELAVDTHGAMVVNKTSTSEDHHYEDRASGFNNFFAEGFEIADLGNFIFPGGETFAYKGFYFSNNQDLIASITYADPH</sequence>
<keyword evidence="2" id="KW-1185">Reference proteome</keyword>
<protein>
    <submittedName>
        <fullName evidence="1">Uncharacterized protein</fullName>
    </submittedName>
</protein>
<organism evidence="1 2">
    <name type="scientific">Lasiosphaeria hispida</name>
    <dbReference type="NCBI Taxonomy" id="260671"/>
    <lineage>
        <taxon>Eukaryota</taxon>
        <taxon>Fungi</taxon>
        <taxon>Dikarya</taxon>
        <taxon>Ascomycota</taxon>
        <taxon>Pezizomycotina</taxon>
        <taxon>Sordariomycetes</taxon>
        <taxon>Sordariomycetidae</taxon>
        <taxon>Sordariales</taxon>
        <taxon>Lasiosphaeriaceae</taxon>
        <taxon>Lasiosphaeria</taxon>
    </lineage>
</organism>
<gene>
    <name evidence="1" type="ORF">B0T25DRAFT_577040</name>
</gene>
<dbReference type="Proteomes" id="UP001275084">
    <property type="component" value="Unassembled WGS sequence"/>
</dbReference>
<dbReference type="EMBL" id="JAUIQD010000002">
    <property type="protein sequence ID" value="KAK3358801.1"/>
    <property type="molecule type" value="Genomic_DNA"/>
</dbReference>
<proteinExistence type="predicted"/>
<evidence type="ECO:0000313" key="1">
    <source>
        <dbReference type="EMBL" id="KAK3358801.1"/>
    </source>
</evidence>
<evidence type="ECO:0000313" key="2">
    <source>
        <dbReference type="Proteomes" id="UP001275084"/>
    </source>
</evidence>
<reference evidence="1" key="1">
    <citation type="journal article" date="2023" name="Mol. Phylogenet. Evol.">
        <title>Genome-scale phylogeny and comparative genomics of the fungal order Sordariales.</title>
        <authorList>
            <person name="Hensen N."/>
            <person name="Bonometti L."/>
            <person name="Westerberg I."/>
            <person name="Brannstrom I.O."/>
            <person name="Guillou S."/>
            <person name="Cros-Aarteil S."/>
            <person name="Calhoun S."/>
            <person name="Haridas S."/>
            <person name="Kuo A."/>
            <person name="Mondo S."/>
            <person name="Pangilinan J."/>
            <person name="Riley R."/>
            <person name="LaButti K."/>
            <person name="Andreopoulos B."/>
            <person name="Lipzen A."/>
            <person name="Chen C."/>
            <person name="Yan M."/>
            <person name="Daum C."/>
            <person name="Ng V."/>
            <person name="Clum A."/>
            <person name="Steindorff A."/>
            <person name="Ohm R.A."/>
            <person name="Martin F."/>
            <person name="Silar P."/>
            <person name="Natvig D.O."/>
            <person name="Lalanne C."/>
            <person name="Gautier V."/>
            <person name="Ament-Velasquez S.L."/>
            <person name="Kruys A."/>
            <person name="Hutchinson M.I."/>
            <person name="Powell A.J."/>
            <person name="Barry K."/>
            <person name="Miller A.N."/>
            <person name="Grigoriev I.V."/>
            <person name="Debuchy R."/>
            <person name="Gladieux P."/>
            <person name="Hiltunen Thoren M."/>
            <person name="Johannesson H."/>
        </authorList>
    </citation>
    <scope>NUCLEOTIDE SEQUENCE</scope>
    <source>
        <strain evidence="1">CBS 955.72</strain>
    </source>
</reference>
<reference evidence="1" key="2">
    <citation type="submission" date="2023-06" db="EMBL/GenBank/DDBJ databases">
        <authorList>
            <consortium name="Lawrence Berkeley National Laboratory"/>
            <person name="Haridas S."/>
            <person name="Hensen N."/>
            <person name="Bonometti L."/>
            <person name="Westerberg I."/>
            <person name="Brannstrom I.O."/>
            <person name="Guillou S."/>
            <person name="Cros-Aarteil S."/>
            <person name="Calhoun S."/>
            <person name="Kuo A."/>
            <person name="Mondo S."/>
            <person name="Pangilinan J."/>
            <person name="Riley R."/>
            <person name="Labutti K."/>
            <person name="Andreopoulos B."/>
            <person name="Lipzen A."/>
            <person name="Chen C."/>
            <person name="Yanf M."/>
            <person name="Daum C."/>
            <person name="Ng V."/>
            <person name="Clum A."/>
            <person name="Steindorff A."/>
            <person name="Ohm R."/>
            <person name="Martin F."/>
            <person name="Silar P."/>
            <person name="Natvig D."/>
            <person name="Lalanne C."/>
            <person name="Gautier V."/>
            <person name="Ament-Velasquez S.L."/>
            <person name="Kruys A."/>
            <person name="Hutchinson M.I."/>
            <person name="Powell A.J."/>
            <person name="Barry K."/>
            <person name="Miller A.N."/>
            <person name="Grigoriev I.V."/>
            <person name="Debuchy R."/>
            <person name="Gladieux P."/>
            <person name="Thoren M.H."/>
            <person name="Johannesson H."/>
        </authorList>
    </citation>
    <scope>NUCLEOTIDE SEQUENCE</scope>
    <source>
        <strain evidence="1">CBS 955.72</strain>
    </source>
</reference>